<dbReference type="SUPFAM" id="SSF52096">
    <property type="entry name" value="ClpP/crotonase"/>
    <property type="match status" value="1"/>
</dbReference>
<dbReference type="AlphaFoldDB" id="A0A840VEH4"/>
<dbReference type="EMBL" id="JACHFJ010000012">
    <property type="protein sequence ID" value="MBB5374106.1"/>
    <property type="molecule type" value="Genomic_DNA"/>
</dbReference>
<dbReference type="CDD" id="cd07023">
    <property type="entry name" value="S49_Sppa_N_C"/>
    <property type="match status" value="1"/>
</dbReference>
<reference evidence="6 7" key="1">
    <citation type="submission" date="2020-08" db="EMBL/GenBank/DDBJ databases">
        <title>Genomic Encyclopedia of Type Strains, Phase IV (KMG-IV): sequencing the most valuable type-strain genomes for metagenomic binning, comparative biology and taxonomic classification.</title>
        <authorList>
            <person name="Goeker M."/>
        </authorList>
    </citation>
    <scope>NUCLEOTIDE SEQUENCE [LARGE SCALE GENOMIC DNA]</scope>
    <source>
        <strain evidence="6 7">DSM 27026</strain>
    </source>
</reference>
<dbReference type="PANTHER" id="PTHR42987:SF8">
    <property type="entry name" value="PROTEINASE"/>
    <property type="match status" value="1"/>
</dbReference>
<name>A0A840VEH4_9PROT</name>
<dbReference type="Proteomes" id="UP000553706">
    <property type="component" value="Unassembled WGS sequence"/>
</dbReference>
<evidence type="ECO:0000259" key="5">
    <source>
        <dbReference type="Pfam" id="PF01343"/>
    </source>
</evidence>
<evidence type="ECO:0000313" key="6">
    <source>
        <dbReference type="EMBL" id="MBB5374106.1"/>
    </source>
</evidence>
<dbReference type="RefSeq" id="WP_183267122.1">
    <property type="nucleotide sequence ID" value="NZ_JACHFJ010000012.1"/>
</dbReference>
<gene>
    <name evidence="6" type="ORF">HNP71_002376</name>
</gene>
<dbReference type="PANTHER" id="PTHR42987">
    <property type="entry name" value="PEPTIDASE S49"/>
    <property type="match status" value="1"/>
</dbReference>
<feature type="domain" description="Peptidase S49" evidence="5">
    <location>
        <begin position="75"/>
        <end position="219"/>
    </location>
</feature>
<keyword evidence="2" id="KW-0645">Protease</keyword>
<keyword evidence="7" id="KW-1185">Reference proteome</keyword>
<protein>
    <submittedName>
        <fullName evidence="6">Signal peptide peptidase SppA</fullName>
    </submittedName>
</protein>
<comment type="caution">
    <text evidence="6">The sequence shown here is derived from an EMBL/GenBank/DDBJ whole genome shotgun (WGS) entry which is preliminary data.</text>
</comment>
<evidence type="ECO:0000256" key="4">
    <source>
        <dbReference type="ARBA" id="ARBA00022825"/>
    </source>
</evidence>
<keyword evidence="3" id="KW-0378">Hydrolase</keyword>
<accession>A0A840VEH4</accession>
<dbReference type="Pfam" id="PF01343">
    <property type="entry name" value="Peptidase_S49"/>
    <property type="match status" value="1"/>
</dbReference>
<comment type="similarity">
    <text evidence="1">Belongs to the peptidase S49 family.</text>
</comment>
<dbReference type="InterPro" id="IPR047272">
    <property type="entry name" value="S49_SppA_C"/>
</dbReference>
<dbReference type="Gene3D" id="6.20.330.10">
    <property type="match status" value="1"/>
</dbReference>
<evidence type="ECO:0000256" key="1">
    <source>
        <dbReference type="ARBA" id="ARBA00008683"/>
    </source>
</evidence>
<evidence type="ECO:0000256" key="3">
    <source>
        <dbReference type="ARBA" id="ARBA00022801"/>
    </source>
</evidence>
<dbReference type="Gene3D" id="3.90.226.10">
    <property type="entry name" value="2-enoyl-CoA Hydratase, Chain A, domain 1"/>
    <property type="match status" value="1"/>
</dbReference>
<dbReference type="InterPro" id="IPR002142">
    <property type="entry name" value="Peptidase_S49"/>
</dbReference>
<keyword evidence="4" id="KW-0720">Serine protease</keyword>
<dbReference type="InterPro" id="IPR029045">
    <property type="entry name" value="ClpP/crotonase-like_dom_sf"/>
</dbReference>
<proteinExistence type="inferred from homology"/>
<sequence>MKLPFMRPKIPVIAFRGMIAARPGMISLDAYTDAIERGFDLAKKSGNLVLAIESPGGSAAQSDLIGQLIRRRAEETGVAVTAVIGDVGASGGYWLACAADRILANRLSIVGSIGVVTGGFGLDKFIARHGIERRVFTAGENKRRNDMFAPLKPEDETFTRELLDEAHGMFKDWVRERRGERLTDDDSKVFDGGYMLGSQALGLGLVDGFADVDQVVKELGGETAKPVWLRPRAPRGILRFIMRGTAEAVLDAAEERAAMVALR</sequence>
<dbReference type="GO" id="GO:0008236">
    <property type="term" value="F:serine-type peptidase activity"/>
    <property type="evidence" value="ECO:0007669"/>
    <property type="project" value="UniProtKB-KW"/>
</dbReference>
<organism evidence="6 7">
    <name type="scientific">Acidocella aromatica</name>
    <dbReference type="NCBI Taxonomy" id="1303579"/>
    <lineage>
        <taxon>Bacteria</taxon>
        <taxon>Pseudomonadati</taxon>
        <taxon>Pseudomonadota</taxon>
        <taxon>Alphaproteobacteria</taxon>
        <taxon>Acetobacterales</taxon>
        <taxon>Acidocellaceae</taxon>
        <taxon>Acidocella</taxon>
    </lineage>
</organism>
<evidence type="ECO:0000256" key="2">
    <source>
        <dbReference type="ARBA" id="ARBA00022670"/>
    </source>
</evidence>
<evidence type="ECO:0000313" key="7">
    <source>
        <dbReference type="Proteomes" id="UP000553706"/>
    </source>
</evidence>
<dbReference type="GO" id="GO:0006508">
    <property type="term" value="P:proteolysis"/>
    <property type="evidence" value="ECO:0007669"/>
    <property type="project" value="UniProtKB-KW"/>
</dbReference>